<feature type="signal peptide" evidence="9">
    <location>
        <begin position="1"/>
        <end position="19"/>
    </location>
</feature>
<dbReference type="GO" id="GO:0008235">
    <property type="term" value="F:metalloexopeptidase activity"/>
    <property type="evidence" value="ECO:0007669"/>
    <property type="project" value="InterPro"/>
</dbReference>
<evidence type="ECO:0000256" key="1">
    <source>
        <dbReference type="ARBA" id="ARBA00001947"/>
    </source>
</evidence>
<reference evidence="11 12" key="1">
    <citation type="submission" date="2016-07" db="EMBL/GenBank/DDBJ databases">
        <title>Pervasive Adenine N6-methylation of Active Genes in Fungi.</title>
        <authorList>
            <consortium name="DOE Joint Genome Institute"/>
            <person name="Mondo S.J."/>
            <person name="Dannebaum R.O."/>
            <person name="Kuo R.C."/>
            <person name="Labutti K."/>
            <person name="Haridas S."/>
            <person name="Kuo A."/>
            <person name="Salamov A."/>
            <person name="Ahrendt S.R."/>
            <person name="Lipzen A."/>
            <person name="Sullivan W."/>
            <person name="Andreopoulos W.B."/>
            <person name="Clum A."/>
            <person name="Lindquist E."/>
            <person name="Daum C."/>
            <person name="Ramamoorthy G.K."/>
            <person name="Gryganskyi A."/>
            <person name="Culley D."/>
            <person name="Magnuson J.K."/>
            <person name="James T.Y."/>
            <person name="O'Malley M.A."/>
            <person name="Stajich J.E."/>
            <person name="Spatafora J.W."/>
            <person name="Visel A."/>
            <person name="Grigoriev I.V."/>
        </authorList>
    </citation>
    <scope>NUCLEOTIDE SEQUENCE [LARGE SCALE GENOMIC DNA]</scope>
    <source>
        <strain evidence="11 12">JEL800</strain>
    </source>
</reference>
<evidence type="ECO:0000313" key="11">
    <source>
        <dbReference type="EMBL" id="ORY44916.1"/>
    </source>
</evidence>
<keyword evidence="6 9" id="KW-0378">Hydrolase</keyword>
<dbReference type="Proteomes" id="UP000193642">
    <property type="component" value="Unassembled WGS sequence"/>
</dbReference>
<accession>A0A1Y2CDA9</accession>
<dbReference type="GO" id="GO:0004177">
    <property type="term" value="F:aminopeptidase activity"/>
    <property type="evidence" value="ECO:0007669"/>
    <property type="project" value="UniProtKB-KW"/>
</dbReference>
<name>A0A1Y2CDA9_9FUNG</name>
<dbReference type="PANTHER" id="PTHR12147:SF56">
    <property type="entry name" value="AMINOPEPTIDASE YDR415C-RELATED"/>
    <property type="match status" value="1"/>
</dbReference>
<keyword evidence="7 9" id="KW-0862">Zinc</keyword>
<dbReference type="InterPro" id="IPR007484">
    <property type="entry name" value="Peptidase_M28"/>
</dbReference>
<evidence type="ECO:0000256" key="8">
    <source>
        <dbReference type="ARBA" id="ARBA00043962"/>
    </source>
</evidence>
<dbReference type="FunFam" id="3.40.630.10:FF:000042">
    <property type="entry name" value="Peptide hydrolase"/>
    <property type="match status" value="1"/>
</dbReference>
<evidence type="ECO:0000256" key="4">
    <source>
        <dbReference type="ARBA" id="ARBA00022723"/>
    </source>
</evidence>
<keyword evidence="4 9" id="KW-0479">Metal-binding</keyword>
<dbReference type="EMBL" id="MCGO01000021">
    <property type="protein sequence ID" value="ORY44916.1"/>
    <property type="molecule type" value="Genomic_DNA"/>
</dbReference>
<dbReference type="Gene3D" id="3.40.630.10">
    <property type="entry name" value="Zn peptidases"/>
    <property type="match status" value="1"/>
</dbReference>
<proteinExistence type="inferred from homology"/>
<dbReference type="GO" id="GO:0006508">
    <property type="term" value="P:proteolysis"/>
    <property type="evidence" value="ECO:0007669"/>
    <property type="project" value="UniProtKB-KW"/>
</dbReference>
<feature type="chain" id="PRO_5011817693" description="Peptide hydrolase" evidence="9">
    <location>
        <begin position="20"/>
        <end position="402"/>
    </location>
</feature>
<keyword evidence="5 9" id="KW-0732">Signal</keyword>
<dbReference type="GO" id="GO:0046872">
    <property type="term" value="F:metal ion binding"/>
    <property type="evidence" value="ECO:0007669"/>
    <property type="project" value="UniProtKB-KW"/>
</dbReference>
<dbReference type="AlphaFoldDB" id="A0A1Y2CDA9"/>
<evidence type="ECO:0000256" key="9">
    <source>
        <dbReference type="RuleBase" id="RU361240"/>
    </source>
</evidence>
<dbReference type="OrthoDB" id="2214at2759"/>
<comment type="cofactor">
    <cofactor evidence="1">
        <name>Zn(2+)</name>
        <dbReference type="ChEBI" id="CHEBI:29105"/>
    </cofactor>
</comment>
<evidence type="ECO:0000313" key="12">
    <source>
        <dbReference type="Proteomes" id="UP000193642"/>
    </source>
</evidence>
<dbReference type="Pfam" id="PF04389">
    <property type="entry name" value="Peptidase_M28"/>
    <property type="match status" value="1"/>
</dbReference>
<sequence>MRVLTTLVTLGALALPLLASPSKSNSRPSTKKTTQLQIQKVVVGDSDNSDETALRLNGFRLISTSPSNKEWMNERDILALYQSETRFIDLTDGDLDRFAALAPPRRHAIPEKPVHKALVDPLLELVDQDNLEKWLTKFTSFKTRYYQSPSGKESAEWLFTQLNALAKQADASKLKVSVRKFEHDWSQPSIIFRLEAAGGSTEPVVVVSAHQDSTNMWNPWFGAAPGADDDGSGSATIFEALRVLIDGKFTPSRPLEFHWYAAEEAGLLGSQKVVADYRQRDVDVAGVFHADMTGYTPEGKTEVIGIATDNVDDELEEFVRELVKVYVKGVKIIDTECGYGCSDHASWTKAGYPASFTFETSFKESSPYIHSTNDVVENISFEHMEKFVRVAIAFAVELSLAK</sequence>
<evidence type="ECO:0000256" key="7">
    <source>
        <dbReference type="ARBA" id="ARBA00022833"/>
    </source>
</evidence>
<dbReference type="EC" id="3.4.-.-" evidence="9"/>
<evidence type="ECO:0000256" key="2">
    <source>
        <dbReference type="ARBA" id="ARBA00022438"/>
    </source>
</evidence>
<comment type="caution">
    <text evidence="11">The sequence shown here is derived from an EMBL/GenBank/DDBJ whole genome shotgun (WGS) entry which is preliminary data.</text>
</comment>
<evidence type="ECO:0000259" key="10">
    <source>
        <dbReference type="Pfam" id="PF04389"/>
    </source>
</evidence>
<keyword evidence="2" id="KW-0031">Aminopeptidase</keyword>
<dbReference type="STRING" id="329046.A0A1Y2CDA9"/>
<dbReference type="PANTHER" id="PTHR12147">
    <property type="entry name" value="METALLOPEPTIDASE M28 FAMILY MEMBER"/>
    <property type="match status" value="1"/>
</dbReference>
<keyword evidence="12" id="KW-1185">Reference proteome</keyword>
<protein>
    <recommendedName>
        <fullName evidence="9">Peptide hydrolase</fullName>
        <ecNumber evidence="9">3.4.-.-</ecNumber>
    </recommendedName>
</protein>
<dbReference type="InterPro" id="IPR045175">
    <property type="entry name" value="M28_fam"/>
</dbReference>
<organism evidence="11 12">
    <name type="scientific">Rhizoclosmatium globosum</name>
    <dbReference type="NCBI Taxonomy" id="329046"/>
    <lineage>
        <taxon>Eukaryota</taxon>
        <taxon>Fungi</taxon>
        <taxon>Fungi incertae sedis</taxon>
        <taxon>Chytridiomycota</taxon>
        <taxon>Chytridiomycota incertae sedis</taxon>
        <taxon>Chytridiomycetes</taxon>
        <taxon>Chytridiales</taxon>
        <taxon>Chytriomycetaceae</taxon>
        <taxon>Rhizoclosmatium</taxon>
    </lineage>
</organism>
<evidence type="ECO:0000256" key="5">
    <source>
        <dbReference type="ARBA" id="ARBA00022729"/>
    </source>
</evidence>
<feature type="domain" description="Peptidase M28" evidence="10">
    <location>
        <begin position="198"/>
        <end position="394"/>
    </location>
</feature>
<gene>
    <name evidence="11" type="ORF">BCR33DRAFT_850400</name>
</gene>
<evidence type="ECO:0000256" key="6">
    <source>
        <dbReference type="ARBA" id="ARBA00022801"/>
    </source>
</evidence>
<keyword evidence="3 9" id="KW-0645">Protease</keyword>
<evidence type="ECO:0000256" key="3">
    <source>
        <dbReference type="ARBA" id="ARBA00022670"/>
    </source>
</evidence>
<comment type="similarity">
    <text evidence="8">Belongs to the peptidase M28 family. M28E subfamily.</text>
</comment>
<dbReference type="CDD" id="cd03879">
    <property type="entry name" value="M28_AAP"/>
    <property type="match status" value="1"/>
</dbReference>
<dbReference type="SUPFAM" id="SSF53187">
    <property type="entry name" value="Zn-dependent exopeptidases"/>
    <property type="match status" value="1"/>
</dbReference>